<dbReference type="AlphaFoldDB" id="A0A2P6U559"/>
<comment type="similarity">
    <text evidence="1">Belongs to the peptidase C59 family.</text>
</comment>
<dbReference type="InterPro" id="IPR052193">
    <property type="entry name" value="Peptidase_C59"/>
</dbReference>
<accession>A0A2P6U559</accession>
<evidence type="ECO:0000259" key="3">
    <source>
        <dbReference type="Pfam" id="PF02275"/>
    </source>
</evidence>
<dbReference type="InterPro" id="IPR029055">
    <property type="entry name" value="Ntn_hydrolases_N"/>
</dbReference>
<dbReference type="GO" id="GO:0016787">
    <property type="term" value="F:hydrolase activity"/>
    <property type="evidence" value="ECO:0007669"/>
    <property type="project" value="UniProtKB-KW"/>
</dbReference>
<gene>
    <name evidence="4" type="ORF">C2E21_0147</name>
</gene>
<dbReference type="Pfam" id="PF02275">
    <property type="entry name" value="CBAH"/>
    <property type="match status" value="1"/>
</dbReference>
<keyword evidence="2 4" id="KW-0378">Hydrolase</keyword>
<dbReference type="InterPro" id="IPR029132">
    <property type="entry name" value="CBAH/NAAA_C"/>
</dbReference>
<proteinExistence type="inferred from homology"/>
<protein>
    <submittedName>
        <fullName evidence="4">Choloylglycine hydrolase</fullName>
    </submittedName>
</protein>
<name>A0A2P6U559_CHLSO</name>
<evidence type="ECO:0000256" key="2">
    <source>
        <dbReference type="ARBA" id="ARBA00022801"/>
    </source>
</evidence>
<evidence type="ECO:0000313" key="5">
    <source>
        <dbReference type="Proteomes" id="UP000239899"/>
    </source>
</evidence>
<dbReference type="Proteomes" id="UP000239899">
    <property type="component" value="Unassembled WGS sequence"/>
</dbReference>
<dbReference type="OrthoDB" id="10332889at2759"/>
<sequence length="408" mass="43782">MGCSDMLLADPSVSPAVRDMPFTFTQAVVPADTEMRYLPPGGCQPSGFFGEASKVGFTCTTFWPEYIVEASVVPECGPEYNTSVGLCLDGMNEKGLSVASMAVFQPVDRPYSFPNTTDESSGLPALSSIDVAGYILANFETVEQVEQAMVPSKLQIIDDQGTAINIPLHWTVADATGAYGVLEVVGPGEFKVVRNPDKVTTNWPTDLSQADAARWKAQQIEQHGQLNGPLFDPGFCQVSDPGAAARSQGQISDDPCDVITRYTVLAMLKASRWVDRRCMQNATYLPDAFPKRGPYSPANSPDPTHTVIMQGIRILDRVAIPGSWPNNTLTLPTDMTEIQYIRDHLNATIYLRDAGTPRWVKLNIPAALKAAEAAGGGPTFVPVAELAPPDEPWARDVSSLAGAGGASS</sequence>
<dbReference type="EMBL" id="LHPG02000001">
    <property type="protein sequence ID" value="PRW61449.1"/>
    <property type="molecule type" value="Genomic_DNA"/>
</dbReference>
<dbReference type="PANTHER" id="PTHR35527:SF2">
    <property type="entry name" value="HYDROLASE"/>
    <property type="match status" value="1"/>
</dbReference>
<dbReference type="SUPFAM" id="SSF56235">
    <property type="entry name" value="N-terminal nucleophile aminohydrolases (Ntn hydrolases)"/>
    <property type="match status" value="1"/>
</dbReference>
<reference evidence="4 5" key="1">
    <citation type="journal article" date="2018" name="Plant J.">
        <title>Genome sequences of Chlorella sorokiniana UTEX 1602 and Micractinium conductrix SAG 241.80: implications to maltose excretion by a green alga.</title>
        <authorList>
            <person name="Arriola M.B."/>
            <person name="Velmurugan N."/>
            <person name="Zhang Y."/>
            <person name="Plunkett M.H."/>
            <person name="Hondzo H."/>
            <person name="Barney B.M."/>
        </authorList>
    </citation>
    <scope>NUCLEOTIDE SEQUENCE [LARGE SCALE GENOMIC DNA]</scope>
    <source>
        <strain evidence="5">UTEX 1602</strain>
    </source>
</reference>
<organism evidence="4 5">
    <name type="scientific">Chlorella sorokiniana</name>
    <name type="common">Freshwater green alga</name>
    <dbReference type="NCBI Taxonomy" id="3076"/>
    <lineage>
        <taxon>Eukaryota</taxon>
        <taxon>Viridiplantae</taxon>
        <taxon>Chlorophyta</taxon>
        <taxon>core chlorophytes</taxon>
        <taxon>Trebouxiophyceae</taxon>
        <taxon>Chlorellales</taxon>
        <taxon>Chlorellaceae</taxon>
        <taxon>Chlorella clade</taxon>
        <taxon>Chlorella</taxon>
    </lineage>
</organism>
<dbReference type="PANTHER" id="PTHR35527">
    <property type="entry name" value="CHOLOYLGLYCINE HYDROLASE"/>
    <property type="match status" value="1"/>
</dbReference>
<evidence type="ECO:0000256" key="1">
    <source>
        <dbReference type="ARBA" id="ARBA00006625"/>
    </source>
</evidence>
<comment type="caution">
    <text evidence="4">The sequence shown here is derived from an EMBL/GenBank/DDBJ whole genome shotgun (WGS) entry which is preliminary data.</text>
</comment>
<feature type="domain" description="Choloylglycine hydrolase/NAAA C-terminal" evidence="3">
    <location>
        <begin position="86"/>
        <end position="217"/>
    </location>
</feature>
<evidence type="ECO:0000313" key="4">
    <source>
        <dbReference type="EMBL" id="PRW61449.1"/>
    </source>
</evidence>
<keyword evidence="5" id="KW-1185">Reference proteome</keyword>
<dbReference type="Gene3D" id="3.60.60.10">
    <property type="entry name" value="Penicillin V Acylase, Chain A"/>
    <property type="match status" value="1"/>
</dbReference>